<evidence type="ECO:0000256" key="1">
    <source>
        <dbReference type="SAM" id="MobiDB-lite"/>
    </source>
</evidence>
<accession>A0A0L0SDL0</accession>
<reference evidence="2 3" key="1">
    <citation type="submission" date="2009-11" db="EMBL/GenBank/DDBJ databases">
        <title>Annotation of Allomyces macrogynus ATCC 38327.</title>
        <authorList>
            <consortium name="The Broad Institute Genome Sequencing Platform"/>
            <person name="Russ C."/>
            <person name="Cuomo C."/>
            <person name="Burger G."/>
            <person name="Gray M.W."/>
            <person name="Holland P.W.H."/>
            <person name="King N."/>
            <person name="Lang F.B.F."/>
            <person name="Roger A.J."/>
            <person name="Ruiz-Trillo I."/>
            <person name="Young S.K."/>
            <person name="Zeng Q."/>
            <person name="Gargeya S."/>
            <person name="Fitzgerald M."/>
            <person name="Haas B."/>
            <person name="Abouelleil A."/>
            <person name="Alvarado L."/>
            <person name="Arachchi H.M."/>
            <person name="Berlin A."/>
            <person name="Chapman S.B."/>
            <person name="Gearin G."/>
            <person name="Goldberg J."/>
            <person name="Griggs A."/>
            <person name="Gujja S."/>
            <person name="Hansen M."/>
            <person name="Heiman D."/>
            <person name="Howarth C."/>
            <person name="Larimer J."/>
            <person name="Lui A."/>
            <person name="MacDonald P.J.P."/>
            <person name="McCowen C."/>
            <person name="Montmayeur A."/>
            <person name="Murphy C."/>
            <person name="Neiman D."/>
            <person name="Pearson M."/>
            <person name="Priest M."/>
            <person name="Roberts A."/>
            <person name="Saif S."/>
            <person name="Shea T."/>
            <person name="Sisk P."/>
            <person name="Stolte C."/>
            <person name="Sykes S."/>
            <person name="Wortman J."/>
            <person name="Nusbaum C."/>
            <person name="Birren B."/>
        </authorList>
    </citation>
    <scope>NUCLEOTIDE SEQUENCE [LARGE SCALE GENOMIC DNA]</scope>
    <source>
        <strain evidence="2 3">ATCC 38327</strain>
    </source>
</reference>
<gene>
    <name evidence="2" type="ORF">AMAG_05857</name>
</gene>
<dbReference type="VEuPathDB" id="FungiDB:AMAG_05857"/>
<sequence>MTDTTAPTAVDPTAQDSNPEASPTSFLGPDYQLNPRYHDALAAYFEYIDLDHVGYLLPSNLVAEASKPGSSDVSLFSAPDLLREFYKAADIEFRDSDLGIGLAAYIKLWVITAQIEPESAWRDVLRAQERSAPRTGALKKLTRKDLPSGIVPLTPRAAKARKTLDEINDAVVKAVQKAQAKRSRWWRKFF</sequence>
<evidence type="ECO:0000313" key="2">
    <source>
        <dbReference type="EMBL" id="KNE60470.1"/>
    </source>
</evidence>
<dbReference type="Proteomes" id="UP000054350">
    <property type="component" value="Unassembled WGS sequence"/>
</dbReference>
<feature type="compositionally biased region" description="Polar residues" evidence="1">
    <location>
        <begin position="15"/>
        <end position="25"/>
    </location>
</feature>
<proteinExistence type="predicted"/>
<reference evidence="3" key="2">
    <citation type="submission" date="2009-11" db="EMBL/GenBank/DDBJ databases">
        <title>The Genome Sequence of Allomyces macrogynus strain ATCC 38327.</title>
        <authorList>
            <consortium name="The Broad Institute Genome Sequencing Platform"/>
            <person name="Russ C."/>
            <person name="Cuomo C."/>
            <person name="Shea T."/>
            <person name="Young S.K."/>
            <person name="Zeng Q."/>
            <person name="Koehrsen M."/>
            <person name="Haas B."/>
            <person name="Borodovsky M."/>
            <person name="Guigo R."/>
            <person name="Alvarado L."/>
            <person name="Berlin A."/>
            <person name="Borenstein D."/>
            <person name="Chen Z."/>
            <person name="Engels R."/>
            <person name="Freedman E."/>
            <person name="Gellesch M."/>
            <person name="Goldberg J."/>
            <person name="Griggs A."/>
            <person name="Gujja S."/>
            <person name="Heiman D."/>
            <person name="Hepburn T."/>
            <person name="Howarth C."/>
            <person name="Jen D."/>
            <person name="Larson L."/>
            <person name="Lewis B."/>
            <person name="Mehta T."/>
            <person name="Park D."/>
            <person name="Pearson M."/>
            <person name="Roberts A."/>
            <person name="Saif S."/>
            <person name="Shenoy N."/>
            <person name="Sisk P."/>
            <person name="Stolte C."/>
            <person name="Sykes S."/>
            <person name="Walk T."/>
            <person name="White J."/>
            <person name="Yandava C."/>
            <person name="Burger G."/>
            <person name="Gray M.W."/>
            <person name="Holland P.W.H."/>
            <person name="King N."/>
            <person name="Lang F.B.F."/>
            <person name="Roger A.J."/>
            <person name="Ruiz-Trillo I."/>
            <person name="Lander E."/>
            <person name="Nusbaum C."/>
        </authorList>
    </citation>
    <scope>NUCLEOTIDE SEQUENCE [LARGE SCALE GENOMIC DNA]</scope>
    <source>
        <strain evidence="3">ATCC 38327</strain>
    </source>
</reference>
<evidence type="ECO:0000313" key="3">
    <source>
        <dbReference type="Proteomes" id="UP000054350"/>
    </source>
</evidence>
<protein>
    <submittedName>
        <fullName evidence="2">Uncharacterized protein</fullName>
    </submittedName>
</protein>
<dbReference type="AlphaFoldDB" id="A0A0L0SDL0"/>
<keyword evidence="3" id="KW-1185">Reference proteome</keyword>
<feature type="region of interest" description="Disordered" evidence="1">
    <location>
        <begin position="1"/>
        <end position="28"/>
    </location>
</feature>
<feature type="compositionally biased region" description="Low complexity" evidence="1">
    <location>
        <begin position="1"/>
        <end position="14"/>
    </location>
</feature>
<name>A0A0L0SDL0_ALLM3</name>
<dbReference type="OrthoDB" id="10332977at2759"/>
<organism evidence="2 3">
    <name type="scientific">Allomyces macrogynus (strain ATCC 38327)</name>
    <name type="common">Allomyces javanicus var. macrogynus</name>
    <dbReference type="NCBI Taxonomy" id="578462"/>
    <lineage>
        <taxon>Eukaryota</taxon>
        <taxon>Fungi</taxon>
        <taxon>Fungi incertae sedis</taxon>
        <taxon>Blastocladiomycota</taxon>
        <taxon>Blastocladiomycetes</taxon>
        <taxon>Blastocladiales</taxon>
        <taxon>Blastocladiaceae</taxon>
        <taxon>Allomyces</taxon>
    </lineage>
</organism>
<dbReference type="EMBL" id="GG745336">
    <property type="protein sequence ID" value="KNE60470.1"/>
    <property type="molecule type" value="Genomic_DNA"/>
</dbReference>